<proteinExistence type="predicted"/>
<reference evidence="1 2" key="1">
    <citation type="journal article" date="2022" name="Nat. Ecol. Evol.">
        <title>A masculinizing supergene underlies an exaggerated male reproductive morph in a spider.</title>
        <authorList>
            <person name="Hendrickx F."/>
            <person name="De Corte Z."/>
            <person name="Sonet G."/>
            <person name="Van Belleghem S.M."/>
            <person name="Kostlbacher S."/>
            <person name="Vangestel C."/>
        </authorList>
    </citation>
    <scope>NUCLEOTIDE SEQUENCE [LARGE SCALE GENOMIC DNA]</scope>
    <source>
        <strain evidence="1">W744_W776</strain>
    </source>
</reference>
<comment type="caution">
    <text evidence="1">The sequence shown here is derived from an EMBL/GenBank/DDBJ whole genome shotgun (WGS) entry which is preliminary data.</text>
</comment>
<keyword evidence="2" id="KW-1185">Reference proteome</keyword>
<gene>
    <name evidence="1" type="ORF">JTE90_029270</name>
</gene>
<protein>
    <submittedName>
        <fullName evidence="1">Uncharacterized protein</fullName>
    </submittedName>
</protein>
<dbReference type="Proteomes" id="UP000827092">
    <property type="component" value="Unassembled WGS sequence"/>
</dbReference>
<organism evidence="1 2">
    <name type="scientific">Oedothorax gibbosus</name>
    <dbReference type="NCBI Taxonomy" id="931172"/>
    <lineage>
        <taxon>Eukaryota</taxon>
        <taxon>Metazoa</taxon>
        <taxon>Ecdysozoa</taxon>
        <taxon>Arthropoda</taxon>
        <taxon>Chelicerata</taxon>
        <taxon>Arachnida</taxon>
        <taxon>Araneae</taxon>
        <taxon>Araneomorphae</taxon>
        <taxon>Entelegynae</taxon>
        <taxon>Araneoidea</taxon>
        <taxon>Linyphiidae</taxon>
        <taxon>Erigoninae</taxon>
        <taxon>Oedothorax</taxon>
    </lineage>
</organism>
<accession>A0AAV6TWP9</accession>
<sequence length="88" mass="9816">MPPPIRRTATPMVIQEPLRTTSLLTSNSATITSNSRLSMVNAGASTSAVIYSPVFGPPSHLTHYHHRRTLHLSMYVIHVVRLFPRKVI</sequence>
<name>A0AAV6TWP9_9ARAC</name>
<evidence type="ECO:0000313" key="1">
    <source>
        <dbReference type="EMBL" id="KAG8175786.1"/>
    </source>
</evidence>
<dbReference type="AlphaFoldDB" id="A0AAV6TWP9"/>
<dbReference type="EMBL" id="JAFNEN010000950">
    <property type="protein sequence ID" value="KAG8175786.1"/>
    <property type="molecule type" value="Genomic_DNA"/>
</dbReference>
<evidence type="ECO:0000313" key="2">
    <source>
        <dbReference type="Proteomes" id="UP000827092"/>
    </source>
</evidence>